<feature type="domain" description="FecR protein" evidence="2">
    <location>
        <begin position="169"/>
        <end position="263"/>
    </location>
</feature>
<feature type="domain" description="Protein FecR C-terminal" evidence="3">
    <location>
        <begin position="304"/>
        <end position="371"/>
    </location>
</feature>
<keyword evidence="1" id="KW-0472">Membrane</keyword>
<keyword evidence="5" id="KW-1185">Reference proteome</keyword>
<proteinExistence type="predicted"/>
<gene>
    <name evidence="4" type="ORF">HDF23_000335</name>
</gene>
<sequence>MQRTKAQELLQKYQDGNCSEEELALLETWYNQYTIAPSKKLIDTEWAEDVHSILKSLDSSGDIQRPKFIGWPRIAAAASVVICLAIGGYYFLLHKKDSPQTAQIHQHDIAPGSNKAILTLANGKRIILSGNPNGKLAQEGNAEINKTADGQIVYQATDESAGGAAAFNTTSTPRGGQYHVLLSDGTNVWLNAASSITYPTTFSGNNRTVEITGEVYFEVAHNAAKPFRVKSKGQLVEVLGTHFNINSYADEPALKTTLLEGSINITVNNHARLLKPGEQATVVQNNMNIATADPDQAVGWKNGDFIFNDEDLQNVMRQIARWYDVDVIYKNNTGYKKFFGTISRTKKLSEILKALEMNQNVHFKMEGRRIEVMP</sequence>
<comment type="caution">
    <text evidence="4">The sequence shown here is derived from an EMBL/GenBank/DDBJ whole genome shotgun (WGS) entry which is preliminary data.</text>
</comment>
<evidence type="ECO:0000259" key="3">
    <source>
        <dbReference type="Pfam" id="PF16344"/>
    </source>
</evidence>
<dbReference type="PANTHER" id="PTHR30273:SF2">
    <property type="entry name" value="PROTEIN FECR"/>
    <property type="match status" value="1"/>
</dbReference>
<evidence type="ECO:0000313" key="4">
    <source>
        <dbReference type="EMBL" id="MBB6107605.1"/>
    </source>
</evidence>
<evidence type="ECO:0000256" key="1">
    <source>
        <dbReference type="SAM" id="Phobius"/>
    </source>
</evidence>
<dbReference type="InterPro" id="IPR032508">
    <property type="entry name" value="FecR_C"/>
</dbReference>
<dbReference type="InterPro" id="IPR006860">
    <property type="entry name" value="FecR"/>
</dbReference>
<reference evidence="4 5" key="1">
    <citation type="submission" date="2020-08" db="EMBL/GenBank/DDBJ databases">
        <title>Genomic Encyclopedia of Type Strains, Phase IV (KMG-V): Genome sequencing to study the core and pangenomes of soil and plant-associated prokaryotes.</title>
        <authorList>
            <person name="Whitman W."/>
        </authorList>
    </citation>
    <scope>NUCLEOTIDE SEQUENCE [LARGE SCALE GENOMIC DNA]</scope>
    <source>
        <strain evidence="4 5">ANJLi2</strain>
    </source>
</reference>
<dbReference type="Gene3D" id="3.55.50.30">
    <property type="match status" value="1"/>
</dbReference>
<dbReference type="PIRSF" id="PIRSF018266">
    <property type="entry name" value="FecR"/>
    <property type="match status" value="1"/>
</dbReference>
<dbReference type="EMBL" id="JACHCB010000001">
    <property type="protein sequence ID" value="MBB6107605.1"/>
    <property type="molecule type" value="Genomic_DNA"/>
</dbReference>
<evidence type="ECO:0000259" key="2">
    <source>
        <dbReference type="Pfam" id="PF04773"/>
    </source>
</evidence>
<keyword evidence="1" id="KW-0812">Transmembrane</keyword>
<dbReference type="Proteomes" id="UP000541583">
    <property type="component" value="Unassembled WGS sequence"/>
</dbReference>
<dbReference type="InterPro" id="IPR012373">
    <property type="entry name" value="Ferrdict_sens_TM"/>
</dbReference>
<keyword evidence="1" id="KW-1133">Transmembrane helix</keyword>
<dbReference type="PANTHER" id="PTHR30273">
    <property type="entry name" value="PERIPLASMIC SIGNAL SENSOR AND SIGMA FACTOR ACTIVATOR FECR-RELATED"/>
    <property type="match status" value="1"/>
</dbReference>
<organism evidence="4 5">
    <name type="scientific">Mucilaginibacter lappiensis</name>
    <dbReference type="NCBI Taxonomy" id="354630"/>
    <lineage>
        <taxon>Bacteria</taxon>
        <taxon>Pseudomonadati</taxon>
        <taxon>Bacteroidota</taxon>
        <taxon>Sphingobacteriia</taxon>
        <taxon>Sphingobacteriales</taxon>
        <taxon>Sphingobacteriaceae</taxon>
        <taxon>Mucilaginibacter</taxon>
    </lineage>
</organism>
<name>A0ABR6PCX5_9SPHI</name>
<dbReference type="Pfam" id="PF04773">
    <property type="entry name" value="FecR"/>
    <property type="match status" value="1"/>
</dbReference>
<protein>
    <recommendedName>
        <fullName evidence="6">FecR family protein</fullName>
    </recommendedName>
</protein>
<accession>A0ABR6PCX5</accession>
<evidence type="ECO:0008006" key="6">
    <source>
        <dbReference type="Google" id="ProtNLM"/>
    </source>
</evidence>
<dbReference type="Pfam" id="PF16344">
    <property type="entry name" value="FecR_C"/>
    <property type="match status" value="1"/>
</dbReference>
<evidence type="ECO:0000313" key="5">
    <source>
        <dbReference type="Proteomes" id="UP000541583"/>
    </source>
</evidence>
<dbReference type="RefSeq" id="WP_076369989.1">
    <property type="nucleotide sequence ID" value="NZ_FTMG01000001.1"/>
</dbReference>
<feature type="transmembrane region" description="Helical" evidence="1">
    <location>
        <begin position="74"/>
        <end position="93"/>
    </location>
</feature>
<dbReference type="Gene3D" id="2.60.120.1440">
    <property type="match status" value="1"/>
</dbReference>